<proteinExistence type="predicted"/>
<sequence length="56" mass="6447">MMKLKCCQVSPRKPGEDGKHGVKRVWCMLWPEEGPPMMEIVSKAGPRILFFPLMNM</sequence>
<reference evidence="2" key="8">
    <citation type="submission" date="2012-08" db="EMBL/GenBank/DDBJ databases">
        <title>The Second Rice Annotation Project Meeting (RAP2).</title>
        <authorList>
            <consortium name="The Rice Annotation Project (RAP)"/>
        </authorList>
    </citation>
    <scope>NUCLEOTIDE SEQUENCE</scope>
</reference>
<dbReference type="KEGG" id="dosa:Os08g0202200"/>
<evidence type="ECO:0000313" key="3">
    <source>
        <dbReference type="Proteomes" id="UP000000763"/>
    </source>
</evidence>
<evidence type="ECO:0000313" key="2">
    <source>
        <dbReference type="EMBL" id="BAF23131.1"/>
    </source>
</evidence>
<dbReference type="AlphaFoldDB" id="Q6Z192"/>
<dbReference type="Proteomes" id="UP000000763">
    <property type="component" value="Chromosome 8"/>
</dbReference>
<name>Q6Z192_ORYSJ</name>
<dbReference type="EMBL" id="AP008214">
    <property type="protein sequence ID" value="BAF23131.1"/>
    <property type="molecule type" value="Genomic_DNA"/>
</dbReference>
<protein>
    <submittedName>
        <fullName evidence="2">Os08g0202200 protein</fullName>
    </submittedName>
</protein>
<reference evidence="2" key="4">
    <citation type="journal article" date="2007" name="Genome Res.">
        <title>Curated Genome Annotation of Oryza sativa ssp. japonica and Comparative Genome Analysis with Arabidopsis thaliana.</title>
        <authorList>
            <consortium name="The Rice Annotation Project (RAP)"/>
            <person name="Itoh T."/>
            <person name="Tanaka T."/>
            <person name="Barrero R.A."/>
            <person name="Yamasaki C."/>
            <person name="Fujii Y."/>
            <person name="Hilton P.B."/>
            <person name="Antonio B.A."/>
            <person name="Aono H."/>
            <person name="Apweiler R."/>
            <person name="Bruskiewich R."/>
            <person name="Bureau T."/>
            <person name="Burr F."/>
            <person name="Costa de Oliveira A."/>
            <person name="Fuks G."/>
            <person name="Habara T."/>
            <person name="Haberer G."/>
            <person name="Han B."/>
            <person name="Harada E."/>
            <person name="Hiraki A.T."/>
            <person name="Hirochika H."/>
            <person name="Hoen D."/>
            <person name="Hokari H."/>
            <person name="Hosokawa S."/>
            <person name="Hsing Y."/>
            <person name="Ikawa H."/>
            <person name="Ikeo K."/>
            <person name="Imanishi T."/>
            <person name="Ito Y."/>
            <person name="Jaiswal P."/>
            <person name="Kanno M."/>
            <person name="Kawahara Y."/>
            <person name="Kawamura T."/>
            <person name="Kawashima H."/>
            <person name="Khurana J.P."/>
            <person name="Kikuchi S."/>
            <person name="Komatsu S."/>
            <person name="Koyanagi K.O."/>
            <person name="Kubooka H."/>
            <person name="Lieberherr D."/>
            <person name="Lin Y.C."/>
            <person name="Lonsdale D."/>
            <person name="Matsumoto T."/>
            <person name="Matsuya A."/>
            <person name="McCombie W.R."/>
            <person name="Messing J."/>
            <person name="Miyao A."/>
            <person name="Mulder N."/>
            <person name="Nagamura Y."/>
            <person name="Nam J."/>
            <person name="Namiki N."/>
            <person name="Numa H."/>
            <person name="Nurimoto S."/>
            <person name="O'donovan C."/>
            <person name="Ohyanagi H."/>
            <person name="Okido T."/>
            <person name="Oota S."/>
            <person name="Osato N."/>
            <person name="Palmer L.E."/>
            <person name="Quetier F."/>
            <person name="Raghuvanshi S."/>
            <person name="Saichi N."/>
            <person name="Sakai H."/>
            <person name="Sakai Y."/>
            <person name="Sakata K."/>
            <person name="Sakurai T."/>
            <person name="Sato F."/>
            <person name="Sato Y."/>
            <person name="Schoof H."/>
            <person name="Seki M."/>
            <person name="Shibata M."/>
            <person name="Shimizu Y."/>
            <person name="Shinozaki K."/>
            <person name="Shinso Y."/>
            <person name="Singh N.K."/>
            <person name="Smith-White B."/>
            <person name="Takeda J."/>
            <person name="Tanino M."/>
            <person name="Tatusova T."/>
            <person name="Thongjuea S."/>
            <person name="Todokoro F."/>
            <person name="Tsugane M."/>
            <person name="Tyagi A.K."/>
            <person name="Vanavichit A."/>
            <person name="Wang A."/>
            <person name="Wing R.A."/>
            <person name="Yamaguchi K."/>
            <person name="Yamamoto M."/>
            <person name="Yamamoto N."/>
            <person name="Yu Y."/>
            <person name="Zhang H."/>
            <person name="Zhao Q."/>
            <person name="Higo K."/>
            <person name="Burr B."/>
            <person name="Gojobori T."/>
            <person name="Sasaki T."/>
        </authorList>
    </citation>
    <scope>NUCLEOTIDE SEQUENCE</scope>
</reference>
<organism evidence="1 3">
    <name type="scientific">Oryza sativa subsp. japonica</name>
    <name type="common">Rice</name>
    <dbReference type="NCBI Taxonomy" id="39947"/>
    <lineage>
        <taxon>Eukaryota</taxon>
        <taxon>Viridiplantae</taxon>
        <taxon>Streptophyta</taxon>
        <taxon>Embryophyta</taxon>
        <taxon>Tracheophyta</taxon>
        <taxon>Spermatophyta</taxon>
        <taxon>Magnoliopsida</taxon>
        <taxon>Liliopsida</taxon>
        <taxon>Poales</taxon>
        <taxon>Poaceae</taxon>
        <taxon>BOP clade</taxon>
        <taxon>Oryzoideae</taxon>
        <taxon>Oryzeae</taxon>
        <taxon>Oryzinae</taxon>
        <taxon>Oryza</taxon>
        <taxon>Oryza sativa</taxon>
    </lineage>
</organism>
<accession>Q6Z192</accession>
<evidence type="ECO:0000313" key="1">
    <source>
        <dbReference type="EMBL" id="BAD03600.1"/>
    </source>
</evidence>
<reference evidence="1" key="1">
    <citation type="submission" date="2002-06" db="EMBL/GenBank/DDBJ databases">
        <title>Oryza sativa nipponbare(GA3) genomic DNA, chromosome 8, BAC clone:OSJNBa0073I05.</title>
        <authorList>
            <person name="Sasaki T."/>
            <person name="Matsumoto T."/>
            <person name="Katayose Y."/>
        </authorList>
    </citation>
    <scope>NUCLEOTIDE SEQUENCE</scope>
</reference>
<reference evidence="2" key="3">
    <citation type="journal article" date="2006" name="Nucleic Acids Res.">
        <title>The Rice Annotation Project Database (RAP-DB): hub for Oryza sativa ssp. japonica genome information.</title>
        <authorList>
            <person name="Ohyanagi H."/>
            <person name="Tanaka T."/>
            <person name="Sakai H."/>
            <person name="Shigemoto Y."/>
            <person name="Yamaguchi K."/>
            <person name="Habara T."/>
            <person name="Fujii Y."/>
            <person name="Antonio B.A."/>
            <person name="Nagamura Y."/>
            <person name="Imanishi T."/>
            <person name="Ikeo K."/>
            <person name="Itoh T."/>
            <person name="Gojobori T."/>
            <person name="Sasaki T."/>
        </authorList>
    </citation>
    <scope>NUCLEOTIDE SEQUENCE</scope>
</reference>
<gene>
    <name evidence="2" type="ordered locus">Os08g0202200</name>
    <name evidence="1" type="ORF">OSJNBa0073I05.139</name>
</gene>
<reference evidence="3" key="6">
    <citation type="journal article" date="2008" name="Nucleic Acids Res.">
        <title>The rice annotation project database (RAP-DB): 2008 update.</title>
        <authorList>
            <consortium name="The rice annotation project (RAP)"/>
        </authorList>
    </citation>
    <scope>GENOME REANNOTATION</scope>
    <source>
        <strain evidence="3">cv. Nipponbare</strain>
    </source>
</reference>
<reference evidence="2" key="7">
    <citation type="submission" date="2012-08" db="EMBL/GenBank/DDBJ databases">
        <title>Oryza sativa nipponbare(GA3) genomic DNA, chromosome 8.</title>
        <authorList>
            <consortium name="IRGSP(International Rice Genome Sequencing Project)"/>
        </authorList>
    </citation>
    <scope>NUCLEOTIDE SEQUENCE</scope>
</reference>
<reference evidence="2 3" key="2">
    <citation type="journal article" date="2005" name="Nature">
        <title>The map-based sequence of the rice genome.</title>
        <authorList>
            <consortium name="International rice genome sequencing project (IRGSP)"/>
            <person name="Matsumoto T."/>
            <person name="Wu J."/>
            <person name="Kanamori H."/>
            <person name="Katayose Y."/>
            <person name="Fujisawa M."/>
            <person name="Namiki N."/>
            <person name="Mizuno H."/>
            <person name="Yamamoto K."/>
            <person name="Antonio B.A."/>
            <person name="Baba T."/>
            <person name="Sakata K."/>
            <person name="Nagamura Y."/>
            <person name="Aoki H."/>
            <person name="Arikawa K."/>
            <person name="Arita K."/>
            <person name="Bito T."/>
            <person name="Chiden Y."/>
            <person name="Fujitsuka N."/>
            <person name="Fukunaka R."/>
            <person name="Hamada M."/>
            <person name="Harada C."/>
            <person name="Hayashi A."/>
            <person name="Hijishita S."/>
            <person name="Honda M."/>
            <person name="Hosokawa S."/>
            <person name="Ichikawa Y."/>
            <person name="Idonuma A."/>
            <person name="Iijima M."/>
            <person name="Ikeda M."/>
            <person name="Ikeno M."/>
            <person name="Ito K."/>
            <person name="Ito S."/>
            <person name="Ito T."/>
            <person name="Ito Y."/>
            <person name="Ito Y."/>
            <person name="Iwabuchi A."/>
            <person name="Kamiya K."/>
            <person name="Karasawa W."/>
            <person name="Kurita K."/>
            <person name="Katagiri S."/>
            <person name="Kikuta A."/>
            <person name="Kobayashi H."/>
            <person name="Kobayashi N."/>
            <person name="Machita K."/>
            <person name="Maehara T."/>
            <person name="Masukawa M."/>
            <person name="Mizubayashi T."/>
            <person name="Mukai Y."/>
            <person name="Nagasaki H."/>
            <person name="Nagata Y."/>
            <person name="Naito S."/>
            <person name="Nakashima M."/>
            <person name="Nakama Y."/>
            <person name="Nakamichi Y."/>
            <person name="Nakamura M."/>
            <person name="Meguro A."/>
            <person name="Negishi M."/>
            <person name="Ohta I."/>
            <person name="Ohta T."/>
            <person name="Okamoto M."/>
            <person name="Ono N."/>
            <person name="Saji S."/>
            <person name="Sakaguchi M."/>
            <person name="Sakai K."/>
            <person name="Shibata M."/>
            <person name="Shimokawa T."/>
            <person name="Song J."/>
            <person name="Takazaki Y."/>
            <person name="Terasawa K."/>
            <person name="Tsugane M."/>
            <person name="Tsuji K."/>
            <person name="Ueda S."/>
            <person name="Waki K."/>
            <person name="Yamagata H."/>
            <person name="Yamamoto M."/>
            <person name="Yamamoto S."/>
            <person name="Yamane H."/>
            <person name="Yoshiki S."/>
            <person name="Yoshihara R."/>
            <person name="Yukawa K."/>
            <person name="Zhong H."/>
            <person name="Yano M."/>
            <person name="Yuan Q."/>
            <person name="Ouyang S."/>
            <person name="Liu J."/>
            <person name="Jones K.M."/>
            <person name="Gansberger K."/>
            <person name="Moffat K."/>
            <person name="Hill J."/>
            <person name="Bera J."/>
            <person name="Fadrosh D."/>
            <person name="Jin S."/>
            <person name="Johri S."/>
            <person name="Kim M."/>
            <person name="Overton L."/>
            <person name="Reardon M."/>
            <person name="Tsitrin T."/>
            <person name="Vuong H."/>
            <person name="Weaver B."/>
            <person name="Ciecko A."/>
            <person name="Tallon L."/>
            <person name="Jackson J."/>
            <person name="Pai G."/>
            <person name="Aken S.V."/>
            <person name="Utterback T."/>
            <person name="Reidmuller S."/>
            <person name="Feldblyum T."/>
            <person name="Hsiao J."/>
            <person name="Zismann V."/>
            <person name="Iobst S."/>
            <person name="de Vazeille A.R."/>
            <person name="Buell C.R."/>
            <person name="Ying K."/>
            <person name="Li Y."/>
            <person name="Lu T."/>
            <person name="Huang Y."/>
            <person name="Zhao Q."/>
            <person name="Feng Q."/>
            <person name="Zhang L."/>
            <person name="Zhu J."/>
            <person name="Weng Q."/>
            <person name="Mu J."/>
            <person name="Lu Y."/>
            <person name="Fan D."/>
            <person name="Liu Y."/>
            <person name="Guan J."/>
            <person name="Zhang Y."/>
            <person name="Yu S."/>
            <person name="Liu X."/>
            <person name="Zhang Y."/>
            <person name="Hong G."/>
            <person name="Han B."/>
            <person name="Choisne N."/>
            <person name="Demange N."/>
            <person name="Orjeda G."/>
            <person name="Samain S."/>
            <person name="Cattolico L."/>
            <person name="Pelletier E."/>
            <person name="Couloux A."/>
            <person name="Segurens B."/>
            <person name="Wincker P."/>
            <person name="D'Hont A."/>
            <person name="Scarpelli C."/>
            <person name="Weissenbach J."/>
            <person name="Salanoubat M."/>
            <person name="Quetier F."/>
            <person name="Yu Y."/>
            <person name="Kim H.R."/>
            <person name="Rambo T."/>
            <person name="Currie J."/>
            <person name="Collura K."/>
            <person name="Luo M."/>
            <person name="Yang T."/>
            <person name="Ammiraju J.S.S."/>
            <person name="Engler F."/>
            <person name="Soderlund C."/>
            <person name="Wing R.A."/>
            <person name="Palmer L.E."/>
            <person name="de la Bastide M."/>
            <person name="Spiegel L."/>
            <person name="Nascimento L."/>
            <person name="Zutavern T."/>
            <person name="O'Shaughnessy A."/>
            <person name="Dike S."/>
            <person name="Dedhia N."/>
            <person name="Preston R."/>
            <person name="Balija V."/>
            <person name="McCombie W.R."/>
            <person name="Chow T."/>
            <person name="Chen H."/>
            <person name="Chung M."/>
            <person name="Chen C."/>
            <person name="Shaw J."/>
            <person name="Wu H."/>
            <person name="Hsiao K."/>
            <person name="Chao Y."/>
            <person name="Chu M."/>
            <person name="Cheng C."/>
            <person name="Hour A."/>
            <person name="Lee P."/>
            <person name="Lin S."/>
            <person name="Lin Y."/>
            <person name="Liou J."/>
            <person name="Liu S."/>
            <person name="Hsing Y."/>
            <person name="Raghuvanshi S."/>
            <person name="Mohanty A."/>
            <person name="Bharti A.K."/>
            <person name="Gaur A."/>
            <person name="Gupta V."/>
            <person name="Kumar D."/>
            <person name="Ravi V."/>
            <person name="Vij S."/>
            <person name="Kapur A."/>
            <person name="Khurana P."/>
            <person name="Khurana P."/>
            <person name="Khurana J.P."/>
            <person name="Tyagi A.K."/>
            <person name="Gaikwad K."/>
            <person name="Singh A."/>
            <person name="Dalal V."/>
            <person name="Srivastava S."/>
            <person name="Dixit A."/>
            <person name="Pal A.K."/>
            <person name="Ghazi I.A."/>
            <person name="Yadav M."/>
            <person name="Pandit A."/>
            <person name="Bhargava A."/>
            <person name="Sureshbabu K."/>
            <person name="Batra K."/>
            <person name="Sharma T.R."/>
            <person name="Mohapatra T."/>
            <person name="Singh N.K."/>
            <person name="Messing J."/>
            <person name="Nelson A.B."/>
            <person name="Fuks G."/>
            <person name="Kavchok S."/>
            <person name="Keizer G."/>
            <person name="Linton E."/>
            <person name="Llaca V."/>
            <person name="Song R."/>
            <person name="Tanyolac B."/>
            <person name="Young S."/>
            <person name="Ho-Il K."/>
            <person name="Hahn J.H."/>
            <person name="Sangsakoo G."/>
            <person name="Vanavichit A."/>
            <person name="de Mattos Luiz.A.T."/>
            <person name="Zimmer P.D."/>
            <person name="Malone G."/>
            <person name="Dellagostin O."/>
            <person name="de Oliveira A.C."/>
            <person name="Bevan M."/>
            <person name="Bancroft I."/>
            <person name="Minx P."/>
            <person name="Cordum H."/>
            <person name="Wilson R."/>
            <person name="Cheng Z."/>
            <person name="Jin W."/>
            <person name="Jiang J."/>
            <person name="Leong S.A."/>
            <person name="Iwama H."/>
            <person name="Gojobori T."/>
            <person name="Itoh T."/>
            <person name="Niimura Y."/>
            <person name="Fujii Y."/>
            <person name="Habara T."/>
            <person name="Sakai H."/>
            <person name="Sato Y."/>
            <person name="Wilson G."/>
            <person name="Kumar K."/>
            <person name="McCouch S."/>
            <person name="Juretic N."/>
            <person name="Hoen D."/>
            <person name="Wright S."/>
            <person name="Bruskiewich R."/>
            <person name="Bureau T."/>
            <person name="Miyao A."/>
            <person name="Hirochika H."/>
            <person name="Nishikawa T."/>
            <person name="Kadowaki K."/>
            <person name="Sugiura M."/>
            <person name="Burr B."/>
            <person name="Sasaki T."/>
        </authorList>
    </citation>
    <scope>NUCLEOTIDE SEQUENCE [LARGE SCALE GENOMIC DNA]</scope>
    <source>
        <strain evidence="3">cv. Nipponbare</strain>
    </source>
</reference>
<dbReference type="EMBL" id="AP005442">
    <property type="protein sequence ID" value="BAD03600.1"/>
    <property type="molecule type" value="Genomic_DNA"/>
</dbReference>
<reference evidence="2" key="5">
    <citation type="journal article" date="2008" name="Nucleic Acids Res.">
        <title>The Rice Annotation Project Database (RAP-DB): 2008 update.</title>
        <authorList>
            <consortium name="The Rice Annotation Project (RAP)"/>
            <person name="Tanaka T."/>
            <person name="Antonio B.A."/>
            <person name="Kikuchi S."/>
            <person name="Matsumoto T."/>
            <person name="Nagamura Y."/>
            <person name="Numa H."/>
            <person name="Sakai H."/>
            <person name="Wu J."/>
            <person name="Itoh T."/>
            <person name="Sasaki T."/>
            <person name="Aono R."/>
            <person name="Fujii Y."/>
            <person name="Habara T."/>
            <person name="Harada E."/>
            <person name="Kanno M."/>
            <person name="Kawahara Y."/>
            <person name="Kawashima H."/>
            <person name="Kubooka H."/>
            <person name="Matsuya A."/>
            <person name="Nakaoka H."/>
            <person name="Saichi N."/>
            <person name="Sanbonmatsu R."/>
            <person name="Sato Y."/>
            <person name="Shinso Y."/>
            <person name="Suzuki M."/>
            <person name="Takeda J."/>
            <person name="Tanino M."/>
            <person name="Todokoro F."/>
            <person name="Yamaguchi K."/>
            <person name="Yamamoto N."/>
            <person name="Yamasaki C."/>
            <person name="Imanishi T."/>
            <person name="Okido T."/>
            <person name="Tada M."/>
            <person name="Ikeo K."/>
            <person name="Tateno Y."/>
            <person name="Gojobori T."/>
            <person name="Lin Y.C."/>
            <person name="Wei F.J."/>
            <person name="Hsing Y.I."/>
            <person name="Zhao Q."/>
            <person name="Han B."/>
            <person name="Kramer M.R."/>
            <person name="McCombie R.W."/>
            <person name="Lonsdale D."/>
            <person name="O'Donovan C.C."/>
            <person name="Whitfield E.J."/>
            <person name="Apweiler R."/>
            <person name="Koyanagi K.O."/>
            <person name="Khurana J.P."/>
            <person name="Raghuvanshi S."/>
            <person name="Singh N.K."/>
            <person name="Tyagi A.K."/>
            <person name="Haberer G."/>
            <person name="Fujisawa M."/>
            <person name="Hosokawa S."/>
            <person name="Ito Y."/>
            <person name="Ikawa H."/>
            <person name="Shibata M."/>
            <person name="Yamamoto M."/>
            <person name="Bruskiewich R.M."/>
            <person name="Hoen D.R."/>
            <person name="Bureau TE."/>
            <person name="Namiki N."/>
            <person name="Ohyanagi H."/>
            <person name="Sakai Y."/>
            <person name="Nobushima S."/>
            <person name="Sakata K."/>
            <person name="Barrero R.A."/>
            <person name="Sato Y."/>
            <person name="Souvorov A."/>
            <person name="Smith-White B."/>
            <person name="Tatusova T."/>
            <person name="An S."/>
            <person name="An G."/>
            <person name="OOta S."/>
            <person name="Fuks G."/>
            <person name="Messing J."/>
            <person name="Christie K.R."/>
            <person name="Lieberherr D."/>
            <person name="Kim H."/>
            <person name="Zuccolo A."/>
            <person name="Wing R.A."/>
            <person name="Nobuta K."/>
            <person name="Green P.J."/>
            <person name="Lu C."/>
            <person name="Meyers BC."/>
            <person name="Chaparro C."/>
            <person name="Piegu B."/>
            <person name="Panaud O."/>
            <person name="Echeverria M."/>
        </authorList>
    </citation>
    <scope>NUCLEOTIDE SEQUENCE</scope>
</reference>